<evidence type="ECO:0000313" key="2">
    <source>
        <dbReference type="Proteomes" id="UP001140949"/>
    </source>
</evidence>
<gene>
    <name evidence="1" type="ORF">M6B38_217500</name>
</gene>
<comment type="caution">
    <text evidence="1">The sequence shown here is derived from an EMBL/GenBank/DDBJ whole genome shotgun (WGS) entry which is preliminary data.</text>
</comment>
<organism evidence="1 2">
    <name type="scientific">Iris pallida</name>
    <name type="common">Sweet iris</name>
    <dbReference type="NCBI Taxonomy" id="29817"/>
    <lineage>
        <taxon>Eukaryota</taxon>
        <taxon>Viridiplantae</taxon>
        <taxon>Streptophyta</taxon>
        <taxon>Embryophyta</taxon>
        <taxon>Tracheophyta</taxon>
        <taxon>Spermatophyta</taxon>
        <taxon>Magnoliopsida</taxon>
        <taxon>Liliopsida</taxon>
        <taxon>Asparagales</taxon>
        <taxon>Iridaceae</taxon>
        <taxon>Iridoideae</taxon>
        <taxon>Irideae</taxon>
        <taxon>Iris</taxon>
    </lineage>
</organism>
<reference evidence="1" key="1">
    <citation type="journal article" date="2023" name="GigaByte">
        <title>Genome assembly of the bearded iris, Iris pallida Lam.</title>
        <authorList>
            <person name="Bruccoleri R.E."/>
            <person name="Oakeley E.J."/>
            <person name="Faust A.M.E."/>
            <person name="Altorfer M."/>
            <person name="Dessus-Babus S."/>
            <person name="Burckhardt D."/>
            <person name="Oertli M."/>
            <person name="Naumann U."/>
            <person name="Petersen F."/>
            <person name="Wong J."/>
        </authorList>
    </citation>
    <scope>NUCLEOTIDE SEQUENCE</scope>
    <source>
        <strain evidence="1">GSM-AAB239-AS_SAM_17_03QT</strain>
    </source>
</reference>
<proteinExistence type="predicted"/>
<keyword evidence="2" id="KW-1185">Reference proteome</keyword>
<dbReference type="EMBL" id="JANAVB010040818">
    <property type="protein sequence ID" value="KAJ6797491.1"/>
    <property type="molecule type" value="Genomic_DNA"/>
</dbReference>
<dbReference type="GO" id="GO:0070939">
    <property type="term" value="C:Dsl1/NZR complex"/>
    <property type="evidence" value="ECO:0007669"/>
    <property type="project" value="TreeGrafter"/>
</dbReference>
<dbReference type="PANTHER" id="PTHR15922">
    <property type="entry name" value="NEUROBLASTOMA-AMPLIFIED SEQUENCE"/>
    <property type="match status" value="1"/>
</dbReference>
<accession>A0AAX6E0J8</accession>
<dbReference type="GO" id="GO:0006890">
    <property type="term" value="P:retrograde vesicle-mediated transport, Golgi to endoplasmic reticulum"/>
    <property type="evidence" value="ECO:0007669"/>
    <property type="project" value="TreeGrafter"/>
</dbReference>
<dbReference type="GO" id="GO:0000149">
    <property type="term" value="F:SNARE binding"/>
    <property type="evidence" value="ECO:0007669"/>
    <property type="project" value="TreeGrafter"/>
</dbReference>
<protein>
    <submittedName>
        <fullName evidence="1">MAG2-interacting protein 2 isoform X1</fullName>
    </submittedName>
</protein>
<sequence>MISSIVYPEIDGRKKQRLSYIYSILSACYLRLRKDEETGLVKLSHKNHQHRRKLEPFQFYKVLEQECQSVSSIDALNFKNIAGLDDLNFENFNEEIFSNIHESTVDILANMVRALAGIYDEKEDMTGLISWHDVYKHHILECLASLERGMKETSINNMSSGELQSLIEKIELKYDSCKKYVRSLPEAERSYIIGKYCVLCIPPEPWRPSDDSAWKDCLAVLLSFWIKMVDDEGFHRKHLAQCLNTLRRLVMEEEISAYHGWNTLTGYINLGVKGDLTTDIFTFFRSVIFSGCGFKSVAEIYSEVHSTNLTSDGKFNNLAELYISLTDKALLELSSDSGKNQDLLHLLSSLSRLDEVGSYMEDLKTIRSHVWGKLSAYSDDMQLESYLRVYALELMQAITGQNLSNLPDELVSKVKPWEAWENSYFTKNSSWTVSQQAEGSASTITNTLIALKSSQLVTAISPNVKITAEDLMTLDSAVSCFLHLSELSTSLSHLHVLQAVLEEWEVLFSARGVEHNVTAAESSVEEMNDWSNGEWDNEGWENLPEEEPGKMEGKQDVSTFVRPLHACWMETIRRLVGISKPTVAIELLDSSSSKADTVGVLLEEDEAQQLYQLVVGIDCFMALKMLLLLPYRGPQIQCLGVIDAKLKNVQGTATNTLSDAANDHELLILVLSSGVLKDIVVDPSFGRVFSYLCHMMGNLAHLCQQGLLTNKNVDEKRLLVFVRLLLPCFISELVQAGQSLLAGFIVSQWMHTHSSLGLIDIVEASLRRYLEVQLSRTRPPPNGEGVDHGELQSSGSLVHSVSRLREKVGSLLESAISALSSNITR</sequence>
<reference evidence="1" key="2">
    <citation type="submission" date="2023-04" db="EMBL/GenBank/DDBJ databases">
        <authorList>
            <person name="Bruccoleri R.E."/>
            <person name="Oakeley E.J."/>
            <person name="Faust A.-M."/>
            <person name="Dessus-Babus S."/>
            <person name="Altorfer M."/>
            <person name="Burckhardt D."/>
            <person name="Oertli M."/>
            <person name="Naumann U."/>
            <person name="Petersen F."/>
            <person name="Wong J."/>
        </authorList>
    </citation>
    <scope>NUCLEOTIDE SEQUENCE</scope>
    <source>
        <strain evidence="1">GSM-AAB239-AS_SAM_17_03QT</strain>
        <tissue evidence="1">Leaf</tissue>
    </source>
</reference>
<evidence type="ECO:0000313" key="1">
    <source>
        <dbReference type="EMBL" id="KAJ6797491.1"/>
    </source>
</evidence>
<dbReference type="Proteomes" id="UP001140949">
    <property type="component" value="Unassembled WGS sequence"/>
</dbReference>
<dbReference type="PANTHER" id="PTHR15922:SF2">
    <property type="entry name" value="NBAS SUBUNIT OF NRZ TETHERING COMPLEX"/>
    <property type="match status" value="1"/>
</dbReference>
<dbReference type="AlphaFoldDB" id="A0AAX6E0J8"/>
<name>A0AAX6E0J8_IRIPA</name>